<gene>
    <name evidence="1" type="ORF">LX32DRAFT_144916</name>
</gene>
<organism evidence="1 2">
    <name type="scientific">Colletotrichum zoysiae</name>
    <dbReference type="NCBI Taxonomy" id="1216348"/>
    <lineage>
        <taxon>Eukaryota</taxon>
        <taxon>Fungi</taxon>
        <taxon>Dikarya</taxon>
        <taxon>Ascomycota</taxon>
        <taxon>Pezizomycotina</taxon>
        <taxon>Sordariomycetes</taxon>
        <taxon>Hypocreomycetidae</taxon>
        <taxon>Glomerellales</taxon>
        <taxon>Glomerellaceae</taxon>
        <taxon>Colletotrichum</taxon>
        <taxon>Colletotrichum graminicola species complex</taxon>
    </lineage>
</organism>
<protein>
    <submittedName>
        <fullName evidence="1">Uncharacterized protein</fullName>
    </submittedName>
</protein>
<proteinExistence type="predicted"/>
<sequence length="131" mass="14617">MGSGSLLCHHLRLVVGAHSLLFLLGSSCPQRVQSSFIPLLATFCHWWSNLVMLAWTCPTHSFPLRLSYKRMHLDGSLARQVPACCSENSGLRPHESRKISRMPIPCHAMHIKNALIYLHMRLSGAPTSSDT</sequence>
<comment type="caution">
    <text evidence="1">The sequence shown here is derived from an EMBL/GenBank/DDBJ whole genome shotgun (WGS) entry which is preliminary data.</text>
</comment>
<dbReference type="Proteomes" id="UP001232148">
    <property type="component" value="Unassembled WGS sequence"/>
</dbReference>
<accession>A0AAD9H6M0</accession>
<name>A0AAD9H6M0_9PEZI</name>
<keyword evidence="2" id="KW-1185">Reference proteome</keyword>
<dbReference type="EMBL" id="MU843000">
    <property type="protein sequence ID" value="KAK2023420.1"/>
    <property type="molecule type" value="Genomic_DNA"/>
</dbReference>
<dbReference type="AlphaFoldDB" id="A0AAD9H6M0"/>
<reference evidence="1" key="1">
    <citation type="submission" date="2021-06" db="EMBL/GenBank/DDBJ databases">
        <title>Comparative genomics, transcriptomics and evolutionary studies reveal genomic signatures of adaptation to plant cell wall in hemibiotrophic fungi.</title>
        <authorList>
            <consortium name="DOE Joint Genome Institute"/>
            <person name="Baroncelli R."/>
            <person name="Diaz J.F."/>
            <person name="Benocci T."/>
            <person name="Peng M."/>
            <person name="Battaglia E."/>
            <person name="Haridas S."/>
            <person name="Andreopoulos W."/>
            <person name="Labutti K."/>
            <person name="Pangilinan J."/>
            <person name="Floch G.L."/>
            <person name="Makela M.R."/>
            <person name="Henrissat B."/>
            <person name="Grigoriev I.V."/>
            <person name="Crouch J.A."/>
            <person name="De Vries R.P."/>
            <person name="Sukno S.A."/>
            <person name="Thon M.R."/>
        </authorList>
    </citation>
    <scope>NUCLEOTIDE SEQUENCE</scope>
    <source>
        <strain evidence="1">MAFF235873</strain>
    </source>
</reference>
<evidence type="ECO:0000313" key="2">
    <source>
        <dbReference type="Proteomes" id="UP001232148"/>
    </source>
</evidence>
<evidence type="ECO:0000313" key="1">
    <source>
        <dbReference type="EMBL" id="KAK2023420.1"/>
    </source>
</evidence>